<feature type="disulfide bond" evidence="7">
    <location>
        <begin position="369"/>
        <end position="388"/>
    </location>
</feature>
<dbReference type="GO" id="GO:0006508">
    <property type="term" value="P:proteolysis"/>
    <property type="evidence" value="ECO:0007669"/>
    <property type="project" value="InterPro"/>
</dbReference>
<dbReference type="GO" id="GO:0008241">
    <property type="term" value="F:peptidyl-dipeptidase activity"/>
    <property type="evidence" value="ECO:0007669"/>
    <property type="project" value="InterPro"/>
</dbReference>
<dbReference type="GO" id="GO:0005886">
    <property type="term" value="C:plasma membrane"/>
    <property type="evidence" value="ECO:0007669"/>
    <property type="project" value="TreeGrafter"/>
</dbReference>
<evidence type="ECO:0000256" key="7">
    <source>
        <dbReference type="PIRSR" id="PIRSR601548-4"/>
    </source>
</evidence>
<dbReference type="PANTHER" id="PTHR10514">
    <property type="entry name" value="ANGIOTENSIN-CONVERTING ENZYME"/>
    <property type="match status" value="1"/>
</dbReference>
<evidence type="ECO:0000256" key="3">
    <source>
        <dbReference type="ARBA" id="ARBA00023157"/>
    </source>
</evidence>
<dbReference type="Gene3D" id="1.10.1370.30">
    <property type="match status" value="1"/>
</dbReference>
<evidence type="ECO:0000313" key="11">
    <source>
        <dbReference type="EMBL" id="CAD7230152.1"/>
    </source>
</evidence>
<gene>
    <name evidence="11" type="ORF">CTOB1V02_LOCUS8015</name>
</gene>
<keyword evidence="4 8" id="KW-0325">Glycoprotein</keyword>
<feature type="binding site" evidence="5">
    <location>
        <position position="353"/>
    </location>
    <ligand>
        <name>chloride</name>
        <dbReference type="ChEBI" id="CHEBI:17996"/>
        <label>1</label>
    </ligand>
</feature>
<dbReference type="Pfam" id="PF01401">
    <property type="entry name" value="Peptidase_M2"/>
    <property type="match status" value="2"/>
</dbReference>
<feature type="binding site" evidence="6">
    <location>
        <position position="239"/>
    </location>
    <ligand>
        <name>Zn(2+)</name>
        <dbReference type="ChEBI" id="CHEBI:29105"/>
        <label>1</label>
        <note>catalytic</note>
    </ligand>
</feature>
<evidence type="ECO:0000256" key="6">
    <source>
        <dbReference type="PIRSR" id="PIRSR601548-3"/>
    </source>
</evidence>
<protein>
    <submittedName>
        <fullName evidence="11">Uncharacterized protein</fullName>
    </submittedName>
</protein>
<keyword evidence="6" id="KW-0479">Metal-binding</keyword>
<evidence type="ECO:0000256" key="1">
    <source>
        <dbReference type="ARBA" id="ARBA00008139"/>
    </source>
</evidence>
<comment type="caution">
    <text evidence="10">Lacks conserved residue(s) required for the propagation of feature annotation.</text>
</comment>
<dbReference type="GO" id="GO:0005615">
    <property type="term" value="C:extracellular space"/>
    <property type="evidence" value="ECO:0007669"/>
    <property type="project" value="TreeGrafter"/>
</dbReference>
<dbReference type="PROSITE" id="PS52011">
    <property type="entry name" value="PEPTIDASE_M2"/>
    <property type="match status" value="2"/>
</dbReference>
<keyword evidence="3 7" id="KW-1015">Disulfide bond</keyword>
<feature type="binding site" evidence="5">
    <location>
        <position position="133"/>
    </location>
    <ligand>
        <name>chloride</name>
        <dbReference type="ChEBI" id="CHEBI:17996"/>
        <label>1</label>
    </ligand>
</feature>
<sequence>MHMGYSLYMVEAIKKNHFINHFIKSFPLQLNWSGDDSASCYIRYYDARSKVLHKAARIANWNFLTNITEENAEKKNKKFNGTDYKNLEYYWTAFRNETGRKLKTLYQEFVVLLKEIAVAHGKNDMGQIWRDWYGDENFREEISRLWKEVKPFYEQLHAYVRHKLHNFYKDVPEAKDFKADGLIPAHLLGDLYSQVWHRKFDLLKLADVETVDVTKALKQSGPHVIAVFCPPVSITGFHEAIGDLISLSVNTPTHLKSLGLYNTSEEGSNETANDLNFLLRTALKKVAFMPYSYIMDKYRWSLFEGEILPEELNAAWWKLRQEEQGIKAPNLRTEEDFDIGSKWHIVSNFGYVRYFVANVLQFSFHKHFCKIAGQYDEENPDAKPLHLCDISAGSYPTAVGEDFRKLLSLGASVPDDKQLEMFTGSSKMTMEAVLEYFRPLRIEIERYNKENNVPVGWKSEL</sequence>
<evidence type="ECO:0000256" key="8">
    <source>
        <dbReference type="PIRSR" id="PIRSR601548-5"/>
    </source>
</evidence>
<dbReference type="CDD" id="cd06461">
    <property type="entry name" value="M2_ACE"/>
    <property type="match status" value="1"/>
</dbReference>
<reference evidence="11" key="1">
    <citation type="submission" date="2020-11" db="EMBL/GenBank/DDBJ databases">
        <authorList>
            <person name="Tran Van P."/>
        </authorList>
    </citation>
    <scope>NUCLEOTIDE SEQUENCE</scope>
</reference>
<evidence type="ECO:0000256" key="9">
    <source>
        <dbReference type="PIRSR" id="PIRSR601548-8"/>
    </source>
</evidence>
<dbReference type="PANTHER" id="PTHR10514:SF44">
    <property type="entry name" value="ANGIOTENSIN-CONVERTING ENZYME-RELATED"/>
    <property type="match status" value="1"/>
</dbReference>
<dbReference type="EMBL" id="OB662502">
    <property type="protein sequence ID" value="CAD7230152.1"/>
    <property type="molecule type" value="Genomic_DNA"/>
</dbReference>
<name>A0A7R8WK72_9CRUS</name>
<keyword evidence="2" id="KW-0732">Signal</keyword>
<evidence type="ECO:0000256" key="4">
    <source>
        <dbReference type="ARBA" id="ARBA00023180"/>
    </source>
</evidence>
<dbReference type="OrthoDB" id="10029630at2759"/>
<keyword evidence="6" id="KW-0862">Zinc</keyword>
<evidence type="ECO:0000256" key="5">
    <source>
        <dbReference type="PIRSR" id="PIRSR601548-2"/>
    </source>
</evidence>
<organism evidence="11">
    <name type="scientific">Cyprideis torosa</name>
    <dbReference type="NCBI Taxonomy" id="163714"/>
    <lineage>
        <taxon>Eukaryota</taxon>
        <taxon>Metazoa</taxon>
        <taxon>Ecdysozoa</taxon>
        <taxon>Arthropoda</taxon>
        <taxon>Crustacea</taxon>
        <taxon>Oligostraca</taxon>
        <taxon>Ostracoda</taxon>
        <taxon>Podocopa</taxon>
        <taxon>Podocopida</taxon>
        <taxon>Cytherocopina</taxon>
        <taxon>Cytheroidea</taxon>
        <taxon>Cytherideidae</taxon>
        <taxon>Cyprideis</taxon>
    </lineage>
</organism>
<feature type="binding site" evidence="9">
    <location>
        <position position="239"/>
    </location>
    <ligand>
        <name>Zn(2+)</name>
        <dbReference type="ChEBI" id="CHEBI:29105"/>
        <label>2</label>
        <note>catalytic</note>
    </ligand>
</feature>
<evidence type="ECO:0000256" key="10">
    <source>
        <dbReference type="PROSITE-ProRule" id="PRU01355"/>
    </source>
</evidence>
<dbReference type="SUPFAM" id="SSF55486">
    <property type="entry name" value="Metalloproteases ('zincins'), catalytic domain"/>
    <property type="match status" value="1"/>
</dbReference>
<feature type="glycosylation site" description="N-linked (GlcNAc...) asparagine" evidence="8">
    <location>
        <position position="269"/>
    </location>
</feature>
<evidence type="ECO:0000256" key="2">
    <source>
        <dbReference type="ARBA" id="ARBA00022729"/>
    </source>
</evidence>
<comment type="similarity">
    <text evidence="1 10">Belongs to the peptidase M2 family.</text>
</comment>
<dbReference type="GO" id="GO:0008237">
    <property type="term" value="F:metallopeptidase activity"/>
    <property type="evidence" value="ECO:0007669"/>
    <property type="project" value="InterPro"/>
</dbReference>
<dbReference type="AlphaFoldDB" id="A0A7R8WK72"/>
<accession>A0A7R8WK72</accession>
<dbReference type="InterPro" id="IPR001548">
    <property type="entry name" value="Peptidase_M2"/>
</dbReference>
<proteinExistence type="inferred from homology"/>